<keyword evidence="6" id="KW-0119">Carbohydrate metabolism</keyword>
<evidence type="ECO:0000256" key="5">
    <source>
        <dbReference type="ARBA" id="ARBA00022840"/>
    </source>
</evidence>
<keyword evidence="5" id="KW-0067">ATP-binding</keyword>
<dbReference type="AlphaFoldDB" id="E6Q7D4"/>
<keyword evidence="2" id="KW-0808">Transferase</keyword>
<comment type="caution">
    <text evidence="9">The sequence shown here is derived from an EMBL/GenBank/DDBJ whole genome shotgun (WGS) entry which is preliminary data.</text>
</comment>
<dbReference type="EMBL" id="CABO01000049">
    <property type="protein sequence ID" value="CBI03109.1"/>
    <property type="molecule type" value="Genomic_DNA"/>
</dbReference>
<dbReference type="Pfam" id="PF01467">
    <property type="entry name" value="CTP_transf_like"/>
    <property type="match status" value="1"/>
</dbReference>
<evidence type="ECO:0000313" key="9">
    <source>
        <dbReference type="EMBL" id="CBI03109.1"/>
    </source>
</evidence>
<name>E6Q7D4_9ZZZZ</name>
<evidence type="ECO:0000256" key="3">
    <source>
        <dbReference type="ARBA" id="ARBA00022695"/>
    </source>
</evidence>
<reference evidence="9" key="1">
    <citation type="submission" date="2009-10" db="EMBL/GenBank/DDBJ databases">
        <title>Diversity of trophic interactions inside an arsenic-rich microbial ecosystem.</title>
        <authorList>
            <person name="Bertin P.N."/>
            <person name="Heinrich-Salmeron A."/>
            <person name="Pelletier E."/>
            <person name="Goulhen-Chollet F."/>
            <person name="Arsene-Ploetze F."/>
            <person name="Gallien S."/>
            <person name="Calteau A."/>
            <person name="Vallenet D."/>
            <person name="Casiot C."/>
            <person name="Chane-Woon-Ming B."/>
            <person name="Giloteaux L."/>
            <person name="Barakat M."/>
            <person name="Bonnefoy V."/>
            <person name="Bruneel O."/>
            <person name="Chandler M."/>
            <person name="Cleiss J."/>
            <person name="Duran R."/>
            <person name="Elbaz-Poulichet F."/>
            <person name="Fonknechten N."/>
            <person name="Lauga B."/>
            <person name="Mornico D."/>
            <person name="Ortet P."/>
            <person name="Schaeffer C."/>
            <person name="Siguier P."/>
            <person name="Alexander Thil Smith A."/>
            <person name="Van Dorsselaer A."/>
            <person name="Weissenbach J."/>
            <person name="Medigue C."/>
            <person name="Le Paslier D."/>
        </authorList>
    </citation>
    <scope>NUCLEOTIDE SEQUENCE</scope>
</reference>
<protein>
    <recommendedName>
        <fullName evidence="1">D-glycero-beta-D-manno-heptose 1-phosphate adenylyltransferase</fullName>
        <ecNumber evidence="1">2.7.7.70</ecNumber>
    </recommendedName>
</protein>
<dbReference type="NCBIfam" id="TIGR02199">
    <property type="entry name" value="rfaE_dom_II"/>
    <property type="match status" value="1"/>
</dbReference>
<dbReference type="InterPro" id="IPR014729">
    <property type="entry name" value="Rossmann-like_a/b/a_fold"/>
</dbReference>
<dbReference type="GO" id="GO:0005975">
    <property type="term" value="P:carbohydrate metabolic process"/>
    <property type="evidence" value="ECO:0007669"/>
    <property type="project" value="InterPro"/>
</dbReference>
<dbReference type="GO" id="GO:0016773">
    <property type="term" value="F:phosphotransferase activity, alcohol group as acceptor"/>
    <property type="evidence" value="ECO:0007669"/>
    <property type="project" value="InterPro"/>
</dbReference>
<dbReference type="PANTHER" id="PTHR43793">
    <property type="entry name" value="FAD SYNTHASE"/>
    <property type="match status" value="1"/>
</dbReference>
<dbReference type="InterPro" id="IPR004821">
    <property type="entry name" value="Cyt_trans-like"/>
</dbReference>
<evidence type="ECO:0000256" key="2">
    <source>
        <dbReference type="ARBA" id="ARBA00022679"/>
    </source>
</evidence>
<dbReference type="Gene3D" id="3.40.50.620">
    <property type="entry name" value="HUPs"/>
    <property type="match status" value="1"/>
</dbReference>
<evidence type="ECO:0000256" key="1">
    <source>
        <dbReference type="ARBA" id="ARBA00012519"/>
    </source>
</evidence>
<dbReference type="EC" id="2.7.7.70" evidence="1"/>
<comment type="catalytic activity">
    <reaction evidence="7">
        <text>D-glycero-beta-D-manno-heptose 1-phosphate + ATP + H(+) = ADP-D-glycero-beta-D-manno-heptose + diphosphate</text>
        <dbReference type="Rhea" id="RHEA:27465"/>
        <dbReference type="ChEBI" id="CHEBI:15378"/>
        <dbReference type="ChEBI" id="CHEBI:30616"/>
        <dbReference type="ChEBI" id="CHEBI:33019"/>
        <dbReference type="ChEBI" id="CHEBI:59967"/>
        <dbReference type="ChEBI" id="CHEBI:61593"/>
        <dbReference type="EC" id="2.7.7.70"/>
    </reaction>
</comment>
<evidence type="ECO:0000256" key="6">
    <source>
        <dbReference type="ARBA" id="ARBA00023277"/>
    </source>
</evidence>
<dbReference type="NCBIfam" id="TIGR00125">
    <property type="entry name" value="cyt_tran_rel"/>
    <property type="match status" value="1"/>
</dbReference>
<dbReference type="InterPro" id="IPR011914">
    <property type="entry name" value="RfaE_dom_II"/>
</dbReference>
<accession>E6Q7D4</accession>
<keyword evidence="3" id="KW-0548">Nucleotidyltransferase</keyword>
<organism evidence="9">
    <name type="scientific">mine drainage metagenome</name>
    <dbReference type="NCBI Taxonomy" id="410659"/>
    <lineage>
        <taxon>unclassified sequences</taxon>
        <taxon>metagenomes</taxon>
        <taxon>ecological metagenomes</taxon>
    </lineage>
</organism>
<evidence type="ECO:0000256" key="7">
    <source>
        <dbReference type="ARBA" id="ARBA00047428"/>
    </source>
</evidence>
<dbReference type="GO" id="GO:0005524">
    <property type="term" value="F:ATP binding"/>
    <property type="evidence" value="ECO:0007669"/>
    <property type="project" value="UniProtKB-KW"/>
</dbReference>
<dbReference type="PANTHER" id="PTHR43793:SF2">
    <property type="entry name" value="BIFUNCTIONAL PROTEIN HLDE"/>
    <property type="match status" value="1"/>
</dbReference>
<dbReference type="GO" id="GO:0016779">
    <property type="term" value="F:nucleotidyltransferase activity"/>
    <property type="evidence" value="ECO:0007669"/>
    <property type="project" value="UniProtKB-KW"/>
</dbReference>
<feature type="domain" description="Cytidyltransferase-like" evidence="8">
    <location>
        <begin position="33"/>
        <end position="159"/>
    </location>
</feature>
<gene>
    <name evidence="9" type="ORF">CARN4_2765</name>
</gene>
<dbReference type="InterPro" id="IPR050385">
    <property type="entry name" value="Archaeal_FAD_synthase"/>
</dbReference>
<evidence type="ECO:0000256" key="4">
    <source>
        <dbReference type="ARBA" id="ARBA00022741"/>
    </source>
</evidence>
<keyword evidence="4" id="KW-0547">Nucleotide-binding</keyword>
<dbReference type="SUPFAM" id="SSF52374">
    <property type="entry name" value="Nucleotidylyl transferase"/>
    <property type="match status" value="1"/>
</dbReference>
<evidence type="ECO:0000259" key="8">
    <source>
        <dbReference type="Pfam" id="PF01467"/>
    </source>
</evidence>
<sequence>MPTHEYLFGRVLDLPEAIAYREMLRARNKRIVFTNGCFDVLHVGHAEYLAWARSQGDALIVGLNSDTSVRELKGAPRPFVPYGERARLLCALRSVDVVIGFSERTPEELLKHLRPDVHVKSAQYRVEDLPEARVVLAYGGDVRLAPHREGSSTTDIVERIRAHFTTER</sequence>
<proteinExistence type="predicted"/>